<reference evidence="2 3" key="1">
    <citation type="journal article" date="2016" name="Sci. Rep.">
        <title>Penicillium arizonense, a new, genome sequenced fungal species, reveals a high chemical diversity in secreted metabolites.</title>
        <authorList>
            <person name="Grijseels S."/>
            <person name="Nielsen J.C."/>
            <person name="Randelovic M."/>
            <person name="Nielsen J."/>
            <person name="Nielsen K.F."/>
            <person name="Workman M."/>
            <person name="Frisvad J.C."/>
        </authorList>
    </citation>
    <scope>NUCLEOTIDE SEQUENCE [LARGE SCALE GENOMIC DNA]</scope>
    <source>
        <strain evidence="2 3">CBS 141311</strain>
    </source>
</reference>
<gene>
    <name evidence="2" type="ORF">PENARI_c010G10896</name>
</gene>
<evidence type="ECO:0000256" key="1">
    <source>
        <dbReference type="SAM" id="MobiDB-lite"/>
    </source>
</evidence>
<accession>A0A1F5LGE2</accession>
<keyword evidence="3" id="KW-1185">Reference proteome</keyword>
<dbReference type="EMBL" id="LXJU01000010">
    <property type="protein sequence ID" value="OGE52278.1"/>
    <property type="molecule type" value="Genomic_DNA"/>
</dbReference>
<dbReference type="GeneID" id="34577144"/>
<name>A0A1F5LGE2_PENAI</name>
<proteinExistence type="predicted"/>
<evidence type="ECO:0000313" key="2">
    <source>
        <dbReference type="EMBL" id="OGE52278.1"/>
    </source>
</evidence>
<evidence type="ECO:0000313" key="3">
    <source>
        <dbReference type="Proteomes" id="UP000177622"/>
    </source>
</evidence>
<feature type="region of interest" description="Disordered" evidence="1">
    <location>
        <begin position="182"/>
        <end position="204"/>
    </location>
</feature>
<dbReference type="AlphaFoldDB" id="A0A1F5LGE2"/>
<sequence length="204" mass="22338">MKKRSPGPGTEANPIVVEDDAASVGSATISTVTLVEGAWSQRTDCSDVDTERMTLRESGTEFCMTLAHEDVEAHTAETFSTIEPLAYEHTESQQNHLSYLQEIYLGTEEVLEDGPNPLSSGSNKCDSQVDEARSGIPDADTEVITSSEFWANVAHENADLAVSTIGPPAFDNRMLRVEVLTRPPKRKLSLEDATSKPRRSKRLD</sequence>
<dbReference type="Proteomes" id="UP000177622">
    <property type="component" value="Unassembled WGS sequence"/>
</dbReference>
<dbReference type="RefSeq" id="XP_022487720.1">
    <property type="nucleotide sequence ID" value="XM_022632410.1"/>
</dbReference>
<protein>
    <submittedName>
        <fullName evidence="2">Uncharacterized protein</fullName>
    </submittedName>
</protein>
<organism evidence="2 3">
    <name type="scientific">Penicillium arizonense</name>
    <dbReference type="NCBI Taxonomy" id="1835702"/>
    <lineage>
        <taxon>Eukaryota</taxon>
        <taxon>Fungi</taxon>
        <taxon>Dikarya</taxon>
        <taxon>Ascomycota</taxon>
        <taxon>Pezizomycotina</taxon>
        <taxon>Eurotiomycetes</taxon>
        <taxon>Eurotiomycetidae</taxon>
        <taxon>Eurotiales</taxon>
        <taxon>Aspergillaceae</taxon>
        <taxon>Penicillium</taxon>
    </lineage>
</organism>
<comment type="caution">
    <text evidence="2">The sequence shown here is derived from an EMBL/GenBank/DDBJ whole genome shotgun (WGS) entry which is preliminary data.</text>
</comment>